<dbReference type="RefSeq" id="WP_305023592.1">
    <property type="nucleotide sequence ID" value="NZ_JAUQTB010000003.1"/>
</dbReference>
<keyword evidence="4" id="KW-1185">Reference proteome</keyword>
<dbReference type="PROSITE" id="PS51704">
    <property type="entry name" value="GP_PDE"/>
    <property type="match status" value="1"/>
</dbReference>
<keyword evidence="1" id="KW-0732">Signal</keyword>
<comment type="caution">
    <text evidence="3">The sequence shown here is derived from an EMBL/GenBank/DDBJ whole genome shotgun (WGS) entry which is preliminary data.</text>
</comment>
<reference evidence="3 4" key="1">
    <citation type="submission" date="2023-07" db="EMBL/GenBank/DDBJ databases">
        <title>Paenibacillus sp. JX-17 nov. isolated from soil.</title>
        <authorList>
            <person name="Wan Y."/>
            <person name="Liu B."/>
        </authorList>
    </citation>
    <scope>NUCLEOTIDE SEQUENCE [LARGE SCALE GENOMIC DNA]</scope>
    <source>
        <strain evidence="3 4">JX-17</strain>
    </source>
</reference>
<protein>
    <submittedName>
        <fullName evidence="3">Glycerophosphodiester phosphodiesterase family protein</fullName>
    </submittedName>
</protein>
<gene>
    <name evidence="3" type="ORF">Q5741_08200</name>
</gene>
<evidence type="ECO:0000313" key="4">
    <source>
        <dbReference type="Proteomes" id="UP001240171"/>
    </source>
</evidence>
<dbReference type="InterPro" id="IPR017946">
    <property type="entry name" value="PLC-like_Pdiesterase_TIM-brl"/>
</dbReference>
<dbReference type="Pfam" id="PF03009">
    <property type="entry name" value="GDPD"/>
    <property type="match status" value="1"/>
</dbReference>
<dbReference type="InterPro" id="IPR030395">
    <property type="entry name" value="GP_PDE_dom"/>
</dbReference>
<organism evidence="3 4">
    <name type="scientific">Paenibacillus lacisoli</name>
    <dbReference type="NCBI Taxonomy" id="3064525"/>
    <lineage>
        <taxon>Bacteria</taxon>
        <taxon>Bacillati</taxon>
        <taxon>Bacillota</taxon>
        <taxon>Bacilli</taxon>
        <taxon>Bacillales</taxon>
        <taxon>Paenibacillaceae</taxon>
        <taxon>Paenibacillus</taxon>
    </lineage>
</organism>
<dbReference type="SUPFAM" id="SSF51695">
    <property type="entry name" value="PLC-like phosphodiesterases"/>
    <property type="match status" value="1"/>
</dbReference>
<proteinExistence type="predicted"/>
<dbReference type="Proteomes" id="UP001240171">
    <property type="component" value="Unassembled WGS sequence"/>
</dbReference>
<feature type="signal peptide" evidence="1">
    <location>
        <begin position="1"/>
        <end position="22"/>
    </location>
</feature>
<feature type="domain" description="GP-PDE" evidence="2">
    <location>
        <begin position="30"/>
        <end position="271"/>
    </location>
</feature>
<accession>A0ABT9CAX7</accession>
<dbReference type="EMBL" id="JAUQTB010000003">
    <property type="protein sequence ID" value="MDO7906397.1"/>
    <property type="molecule type" value="Genomic_DNA"/>
</dbReference>
<dbReference type="Gene3D" id="3.20.20.190">
    <property type="entry name" value="Phosphatidylinositol (PI) phosphodiesterase"/>
    <property type="match status" value="1"/>
</dbReference>
<dbReference type="PANTHER" id="PTHR46211:SF1">
    <property type="entry name" value="GLYCEROPHOSPHODIESTER PHOSPHODIESTERASE, CYTOPLASMIC"/>
    <property type="match status" value="1"/>
</dbReference>
<evidence type="ECO:0000259" key="2">
    <source>
        <dbReference type="PROSITE" id="PS51704"/>
    </source>
</evidence>
<dbReference type="PANTHER" id="PTHR46211">
    <property type="entry name" value="GLYCEROPHOSPHORYL DIESTER PHOSPHODIESTERASE"/>
    <property type="match status" value="1"/>
</dbReference>
<evidence type="ECO:0000256" key="1">
    <source>
        <dbReference type="SAM" id="SignalP"/>
    </source>
</evidence>
<feature type="chain" id="PRO_5047493031" evidence="1">
    <location>
        <begin position="23"/>
        <end position="297"/>
    </location>
</feature>
<sequence>MNQKVTSLLMAAAIGAAVTAGAAGADTAAIWTIAHRGAAGYAPENTAAAFDMAVHMKADLLELDVQLSRDGELVVIHDLSVDRTTNGKGEVRDMTLRELQALDAGSWYGPDYRGQRILSLTDFLTRYARTGVGYLIEIKEPSLYPGIEQRLAQELEVHGLTRSGAPPVIVQSFDLESLVRFKQFLPFIPVGLLTYDDRDLDSDRLRRLARTVEYVNPHLALVTEEAIRKIRQYHLKTMVWTVREPNQAELLLAYRVDGIITDYPDYVLWRSSSFETEQKENSLRSGPKGINVDVRFN</sequence>
<evidence type="ECO:0000313" key="3">
    <source>
        <dbReference type="EMBL" id="MDO7906397.1"/>
    </source>
</evidence>
<name>A0ABT9CAX7_9BACL</name>